<evidence type="ECO:0000256" key="1">
    <source>
        <dbReference type="ARBA" id="ARBA00004442"/>
    </source>
</evidence>
<dbReference type="GO" id="GO:0009279">
    <property type="term" value="C:cell outer membrane"/>
    <property type="evidence" value="ECO:0007669"/>
    <property type="project" value="UniProtKB-SubCell"/>
</dbReference>
<evidence type="ECO:0000256" key="4">
    <source>
        <dbReference type="PROSITE-ProRule" id="PRU00473"/>
    </source>
</evidence>
<dbReference type="SUPFAM" id="SSF82171">
    <property type="entry name" value="DPP6 N-terminal domain-like"/>
    <property type="match status" value="1"/>
</dbReference>
<organism evidence="6 7">
    <name type="scientific">Arenibacter certesii</name>
    <dbReference type="NCBI Taxonomy" id="228955"/>
    <lineage>
        <taxon>Bacteria</taxon>
        <taxon>Pseudomonadati</taxon>
        <taxon>Bacteroidota</taxon>
        <taxon>Flavobacteriia</taxon>
        <taxon>Flavobacteriales</taxon>
        <taxon>Flavobacteriaceae</taxon>
        <taxon>Arenibacter</taxon>
    </lineage>
</organism>
<dbReference type="InterPro" id="IPR050330">
    <property type="entry name" value="Bact_OuterMem_StrucFunc"/>
</dbReference>
<evidence type="ECO:0000259" key="5">
    <source>
        <dbReference type="PROSITE" id="PS51123"/>
    </source>
</evidence>
<name>A0A918IWN8_9FLAO</name>
<gene>
    <name evidence="6" type="ORF">GCM10007383_21720</name>
</gene>
<dbReference type="InterPro" id="IPR006665">
    <property type="entry name" value="OmpA-like"/>
</dbReference>
<dbReference type="InterPro" id="IPR011042">
    <property type="entry name" value="6-blade_b-propeller_TolB-like"/>
</dbReference>
<dbReference type="Pfam" id="PF07676">
    <property type="entry name" value="PD40"/>
    <property type="match status" value="3"/>
</dbReference>
<dbReference type="AlphaFoldDB" id="A0A918IWN8"/>
<comment type="caution">
    <text evidence="6">The sequence shown here is derived from an EMBL/GenBank/DDBJ whole genome shotgun (WGS) entry which is preliminary data.</text>
</comment>
<reference evidence="6" key="1">
    <citation type="journal article" date="2014" name="Int. J. Syst. Evol. Microbiol.">
        <title>Complete genome sequence of Corynebacterium casei LMG S-19264T (=DSM 44701T), isolated from a smear-ripened cheese.</title>
        <authorList>
            <consortium name="US DOE Joint Genome Institute (JGI-PGF)"/>
            <person name="Walter F."/>
            <person name="Albersmeier A."/>
            <person name="Kalinowski J."/>
            <person name="Ruckert C."/>
        </authorList>
    </citation>
    <scope>NUCLEOTIDE SEQUENCE</scope>
    <source>
        <strain evidence="6">KCTC 12113</strain>
    </source>
</reference>
<evidence type="ECO:0000256" key="3">
    <source>
        <dbReference type="ARBA" id="ARBA00023237"/>
    </source>
</evidence>
<dbReference type="Pfam" id="PF13620">
    <property type="entry name" value="CarboxypepD_reg"/>
    <property type="match status" value="1"/>
</dbReference>
<dbReference type="InterPro" id="IPR006664">
    <property type="entry name" value="OMP_bac"/>
</dbReference>
<dbReference type="PANTHER" id="PTHR30329:SF21">
    <property type="entry name" value="LIPOPROTEIN YIAD-RELATED"/>
    <property type="match status" value="1"/>
</dbReference>
<keyword evidence="2 4" id="KW-0472">Membrane</keyword>
<dbReference type="CDD" id="cd07185">
    <property type="entry name" value="OmpA_C-like"/>
    <property type="match status" value="1"/>
</dbReference>
<dbReference type="SUPFAM" id="SSF48452">
    <property type="entry name" value="TPR-like"/>
    <property type="match status" value="1"/>
</dbReference>
<sequence length="644" mass="73011">MISGTALSQARHIRKADVAYSNYGYLNALSVYLKVVERGYESQELFSKIANSYYFNAKYDEALIWYEKIFKLKDHQPEAEILLRYAQSLKATGLVEKSEAYYDKYVELSRKKLEGKKLTAKDYLALIESNSDRYEIKRLEGTNTDNTEFGKTVFNRKLFFASNRANGAFFNRRSSWDGMSFLNLYQVEINDENEVIGEPGLLAGDINGMYHESSPVITRDGKTMYFTRSNNNPKWKDNDEHLKIYRAHFGDGKWTNIEDLSINNDAYSTAHPALNTLGTTLYFTSDRPGGYGQSDIYMASIDENGEIGEAKNLGSKINTPGKETFPFVSDTNELYFSSDGHFGLGGLDIFYIKIEDSGFQNLLNLGKPINSYADDFDFGINSETQKGFFSSNRSQSISSDDNNLSALGKPNQFINDNIYSLKELKPIVDPYKAKINGHVTDIENGGPITNAMIKVFKEDGEIYDSTYTNNKGYYEIETDSYSVYRLRASKENYDTHEEVSVADKTVQTIDFNLRRNRLKLAPGVDIAKTLNIQNIFFDFDKSDITDAAKIKLEKLIVVLEDYSDLKINIRSHTDSRGSDAYNLALSKRRAVSTKAYLVKKGIESERLVANGFGEIQLTNHCSNGVTCNEENHLRNRRSEFVVAN</sequence>
<dbReference type="SUPFAM" id="SSF49464">
    <property type="entry name" value="Carboxypeptidase regulatory domain-like"/>
    <property type="match status" value="1"/>
</dbReference>
<evidence type="ECO:0000313" key="7">
    <source>
        <dbReference type="Proteomes" id="UP000634668"/>
    </source>
</evidence>
<keyword evidence="7" id="KW-1185">Reference proteome</keyword>
<dbReference type="Pfam" id="PF00691">
    <property type="entry name" value="OmpA"/>
    <property type="match status" value="1"/>
</dbReference>
<dbReference type="SUPFAM" id="SSF103088">
    <property type="entry name" value="OmpA-like"/>
    <property type="match status" value="1"/>
</dbReference>
<dbReference type="InterPro" id="IPR011659">
    <property type="entry name" value="WD40"/>
</dbReference>
<dbReference type="InterPro" id="IPR011990">
    <property type="entry name" value="TPR-like_helical_dom_sf"/>
</dbReference>
<dbReference type="Gene3D" id="2.60.40.1120">
    <property type="entry name" value="Carboxypeptidase-like, regulatory domain"/>
    <property type="match status" value="1"/>
</dbReference>
<dbReference type="PRINTS" id="PR01021">
    <property type="entry name" value="OMPADOMAIN"/>
</dbReference>
<protein>
    <submittedName>
        <fullName evidence="6">Cell envelope biogenesis protein OmpA</fullName>
    </submittedName>
</protein>
<accession>A0A918IWN8</accession>
<feature type="domain" description="OmpA-like" evidence="5">
    <location>
        <begin position="524"/>
        <end position="644"/>
    </location>
</feature>
<dbReference type="InterPro" id="IPR036737">
    <property type="entry name" value="OmpA-like_sf"/>
</dbReference>
<evidence type="ECO:0000313" key="6">
    <source>
        <dbReference type="EMBL" id="GGW36419.1"/>
    </source>
</evidence>
<dbReference type="PANTHER" id="PTHR30329">
    <property type="entry name" value="STATOR ELEMENT OF FLAGELLAR MOTOR COMPLEX"/>
    <property type="match status" value="1"/>
</dbReference>
<dbReference type="EMBL" id="BMWP01000013">
    <property type="protein sequence ID" value="GGW36419.1"/>
    <property type="molecule type" value="Genomic_DNA"/>
</dbReference>
<dbReference type="Gene3D" id="2.120.10.30">
    <property type="entry name" value="TolB, C-terminal domain"/>
    <property type="match status" value="1"/>
</dbReference>
<keyword evidence="3" id="KW-0998">Cell outer membrane</keyword>
<dbReference type="Proteomes" id="UP000634668">
    <property type="component" value="Unassembled WGS sequence"/>
</dbReference>
<proteinExistence type="predicted"/>
<comment type="subcellular location">
    <subcellularLocation>
        <location evidence="1">Cell outer membrane</location>
    </subcellularLocation>
</comment>
<dbReference type="PROSITE" id="PS51123">
    <property type="entry name" value="OMPA_2"/>
    <property type="match status" value="1"/>
</dbReference>
<dbReference type="Gene3D" id="3.30.1330.60">
    <property type="entry name" value="OmpA-like domain"/>
    <property type="match status" value="1"/>
</dbReference>
<reference evidence="6" key="2">
    <citation type="submission" date="2020-09" db="EMBL/GenBank/DDBJ databases">
        <authorList>
            <person name="Sun Q."/>
            <person name="Kim S."/>
        </authorList>
    </citation>
    <scope>NUCLEOTIDE SEQUENCE</scope>
    <source>
        <strain evidence="6">KCTC 12113</strain>
    </source>
</reference>
<evidence type="ECO:0000256" key="2">
    <source>
        <dbReference type="ARBA" id="ARBA00023136"/>
    </source>
</evidence>
<dbReference type="Gene3D" id="1.25.40.10">
    <property type="entry name" value="Tetratricopeptide repeat domain"/>
    <property type="match status" value="1"/>
</dbReference>
<dbReference type="InterPro" id="IPR008969">
    <property type="entry name" value="CarboxyPept-like_regulatory"/>
</dbReference>